<evidence type="ECO:0000259" key="2">
    <source>
        <dbReference type="Pfam" id="PF03713"/>
    </source>
</evidence>
<dbReference type="PANTHER" id="PTHR36933">
    <property type="entry name" value="SLL0788 PROTEIN"/>
    <property type="match status" value="1"/>
</dbReference>
<keyword evidence="4" id="KW-1185">Reference proteome</keyword>
<protein>
    <submittedName>
        <fullName evidence="3">DUF305 domain-containing protein</fullName>
    </submittedName>
</protein>
<dbReference type="InterPro" id="IPR012347">
    <property type="entry name" value="Ferritin-like"/>
</dbReference>
<gene>
    <name evidence="3" type="ORF">QNA08_05110</name>
</gene>
<reference evidence="3 4" key="1">
    <citation type="submission" date="2023-05" db="EMBL/GenBank/DDBJ databases">
        <title>Chelatococcus sp. nov., a moderately thermophilic bacterium isolated from hot spring microbial mat.</title>
        <authorList>
            <person name="Hu C.-J."/>
            <person name="Li W.-J."/>
        </authorList>
    </citation>
    <scope>NUCLEOTIDE SEQUENCE [LARGE SCALE GENOMIC DNA]</scope>
    <source>
        <strain evidence="3 4">SYSU G07232</strain>
    </source>
</reference>
<evidence type="ECO:0000313" key="4">
    <source>
        <dbReference type="Proteomes" id="UP001321492"/>
    </source>
</evidence>
<name>A0ABT7AFJ5_9HYPH</name>
<organism evidence="3 4">
    <name type="scientific">Chelatococcus albus</name>
    <dbReference type="NCBI Taxonomy" id="3047466"/>
    <lineage>
        <taxon>Bacteria</taxon>
        <taxon>Pseudomonadati</taxon>
        <taxon>Pseudomonadota</taxon>
        <taxon>Alphaproteobacteria</taxon>
        <taxon>Hyphomicrobiales</taxon>
        <taxon>Chelatococcaceae</taxon>
        <taxon>Chelatococcus</taxon>
    </lineage>
</organism>
<feature type="domain" description="DUF305" evidence="2">
    <location>
        <begin position="34"/>
        <end position="112"/>
    </location>
</feature>
<proteinExistence type="predicted"/>
<feature type="region of interest" description="Disordered" evidence="1">
    <location>
        <begin position="118"/>
        <end position="137"/>
    </location>
</feature>
<dbReference type="InterPro" id="IPR005183">
    <property type="entry name" value="DUF305_CopM-like"/>
</dbReference>
<sequence length="137" mass="14216">MSGRSTHAGACGGAGAIPPHHAVPGARTPAVAAASDAFMAAMHAIMARMDEEMHCGPFAGDPDHDFLVMMIPHHQGAVDMAELVLREGRDALVRQLAEGILAAQRVEIAAMRGRRDALASGGDARDPFPALSGTRGE</sequence>
<dbReference type="EMBL" id="JASJEV010000002">
    <property type="protein sequence ID" value="MDJ1157614.1"/>
    <property type="molecule type" value="Genomic_DNA"/>
</dbReference>
<comment type="caution">
    <text evidence="3">The sequence shown here is derived from an EMBL/GenBank/DDBJ whole genome shotgun (WGS) entry which is preliminary data.</text>
</comment>
<dbReference type="Pfam" id="PF03713">
    <property type="entry name" value="DUF305"/>
    <property type="match status" value="1"/>
</dbReference>
<dbReference type="Proteomes" id="UP001321492">
    <property type="component" value="Unassembled WGS sequence"/>
</dbReference>
<dbReference type="Gene3D" id="1.20.1260.10">
    <property type="match status" value="1"/>
</dbReference>
<feature type="region of interest" description="Disordered" evidence="1">
    <location>
        <begin position="1"/>
        <end position="22"/>
    </location>
</feature>
<dbReference type="RefSeq" id="WP_283739595.1">
    <property type="nucleotide sequence ID" value="NZ_JASJEV010000002.1"/>
</dbReference>
<evidence type="ECO:0000256" key="1">
    <source>
        <dbReference type="SAM" id="MobiDB-lite"/>
    </source>
</evidence>
<accession>A0ABT7AFJ5</accession>
<dbReference type="PANTHER" id="PTHR36933:SF1">
    <property type="entry name" value="SLL0788 PROTEIN"/>
    <property type="match status" value="1"/>
</dbReference>
<evidence type="ECO:0000313" key="3">
    <source>
        <dbReference type="EMBL" id="MDJ1157614.1"/>
    </source>
</evidence>